<gene>
    <name evidence="1" type="ORF">B0I36DRAFT_379543</name>
</gene>
<proteinExistence type="predicted"/>
<dbReference type="AlphaFoldDB" id="A0A9P8YF34"/>
<organism evidence="1 2">
    <name type="scientific">Microdochium trichocladiopsis</name>
    <dbReference type="NCBI Taxonomy" id="1682393"/>
    <lineage>
        <taxon>Eukaryota</taxon>
        <taxon>Fungi</taxon>
        <taxon>Dikarya</taxon>
        <taxon>Ascomycota</taxon>
        <taxon>Pezizomycotina</taxon>
        <taxon>Sordariomycetes</taxon>
        <taxon>Xylariomycetidae</taxon>
        <taxon>Xylariales</taxon>
        <taxon>Microdochiaceae</taxon>
        <taxon>Microdochium</taxon>
    </lineage>
</organism>
<dbReference type="Proteomes" id="UP000756346">
    <property type="component" value="Unassembled WGS sequence"/>
</dbReference>
<dbReference type="EMBL" id="JAGTJQ010000001">
    <property type="protein sequence ID" value="KAH7040607.1"/>
    <property type="molecule type" value="Genomic_DNA"/>
</dbReference>
<evidence type="ECO:0000313" key="2">
    <source>
        <dbReference type="Proteomes" id="UP000756346"/>
    </source>
</evidence>
<accession>A0A9P8YF34</accession>
<comment type="caution">
    <text evidence="1">The sequence shown here is derived from an EMBL/GenBank/DDBJ whole genome shotgun (WGS) entry which is preliminary data.</text>
</comment>
<name>A0A9P8YF34_9PEZI</name>
<sequence>MPPSDGNQPSLHVRIHDQCGACGFLLDPGDRIIALERNLDSASYRIFNAQRFTSSAYCEQDPEVPERRFCRFPDCYLCRNLEYCRDTATIHADCFNLYRREAADLHHPMHHLWLICRARYAWKEYDWLRLVPDLASELVLHKATKLFQLHILEKLPPEVLEIIWDGVKTAPYTGLRLFSVLEAVEGVRTAPKEDLFVALDQIKSWKRGRATEICGPGQSTTNRLQVIMDWRGIKEIRPVQRDPATSMTRPMHIAFAEVLRPHEVKFRVEAGLCRLENNPGNPLPAIWDTPNPPGRDSPSPAIAMAACYLRTVSLHECSGITFFVRGDSTYAIHAHTRDAPCADVTLERICPRLGPYLNWVYLPLPPADSIKTIKITERSRWKAQGSYSFTTSVSGEIFIGSNIPIEGEPLKGWEFETQSPRVLIYQSPRSRLSSSEIPLATTYPAPTRREHPKAPPHDTPLMTFANQVPKPESDAYFSCAPLAGISWIRVYQDPATRCCRGILAGYESGGQRALGQCRVGCDPYMLYEGPKGICWVDAPPLETERDPESPGVFVQTGTAGTTHRHESEQDTGWECHAMVGTVVCWFTDQRVYLSIV</sequence>
<keyword evidence="2" id="KW-1185">Reference proteome</keyword>
<reference evidence="1" key="1">
    <citation type="journal article" date="2021" name="Nat. Commun.">
        <title>Genetic determinants of endophytism in the Arabidopsis root mycobiome.</title>
        <authorList>
            <person name="Mesny F."/>
            <person name="Miyauchi S."/>
            <person name="Thiergart T."/>
            <person name="Pickel B."/>
            <person name="Atanasova L."/>
            <person name="Karlsson M."/>
            <person name="Huettel B."/>
            <person name="Barry K.W."/>
            <person name="Haridas S."/>
            <person name="Chen C."/>
            <person name="Bauer D."/>
            <person name="Andreopoulos W."/>
            <person name="Pangilinan J."/>
            <person name="LaButti K."/>
            <person name="Riley R."/>
            <person name="Lipzen A."/>
            <person name="Clum A."/>
            <person name="Drula E."/>
            <person name="Henrissat B."/>
            <person name="Kohler A."/>
            <person name="Grigoriev I.V."/>
            <person name="Martin F.M."/>
            <person name="Hacquard S."/>
        </authorList>
    </citation>
    <scope>NUCLEOTIDE SEQUENCE</scope>
    <source>
        <strain evidence="1">MPI-CAGE-CH-0230</strain>
    </source>
</reference>
<dbReference type="RefSeq" id="XP_046018662.1">
    <property type="nucleotide sequence ID" value="XM_046160774.1"/>
</dbReference>
<dbReference type="OrthoDB" id="4740003at2759"/>
<evidence type="ECO:0000313" key="1">
    <source>
        <dbReference type="EMBL" id="KAH7040607.1"/>
    </source>
</evidence>
<dbReference type="GeneID" id="70190320"/>
<protein>
    <submittedName>
        <fullName evidence="1">Uncharacterized protein</fullName>
    </submittedName>
</protein>